<evidence type="ECO:0000313" key="3">
    <source>
        <dbReference type="EMBL" id="MBA2889190.1"/>
    </source>
</evidence>
<dbReference type="PANTHER" id="PTHR21666">
    <property type="entry name" value="PEPTIDASE-RELATED"/>
    <property type="match status" value="1"/>
</dbReference>
<dbReference type="GO" id="GO:0004222">
    <property type="term" value="F:metalloendopeptidase activity"/>
    <property type="evidence" value="ECO:0007669"/>
    <property type="project" value="TreeGrafter"/>
</dbReference>
<dbReference type="AlphaFoldDB" id="A0A7W0CDV9"/>
<dbReference type="Gene3D" id="2.70.70.10">
    <property type="entry name" value="Glucose Permease (Domain IIA)"/>
    <property type="match status" value="1"/>
</dbReference>
<accession>A0A7W0CDV9</accession>
<protein>
    <submittedName>
        <fullName evidence="3">Murein DD-endopeptidase MepM/ murein hydrolase activator NlpD</fullName>
    </submittedName>
</protein>
<name>A0A7W0CDV9_9ACTN</name>
<feature type="region of interest" description="Disordered" evidence="1">
    <location>
        <begin position="237"/>
        <end position="279"/>
    </location>
</feature>
<evidence type="ECO:0000259" key="2">
    <source>
        <dbReference type="Pfam" id="PF01551"/>
    </source>
</evidence>
<dbReference type="Pfam" id="PF01551">
    <property type="entry name" value="Peptidase_M23"/>
    <property type="match status" value="1"/>
</dbReference>
<dbReference type="CDD" id="cd12797">
    <property type="entry name" value="M23_peptidase"/>
    <property type="match status" value="1"/>
</dbReference>
<evidence type="ECO:0000313" key="4">
    <source>
        <dbReference type="Proteomes" id="UP000530928"/>
    </source>
</evidence>
<feature type="region of interest" description="Disordered" evidence="1">
    <location>
        <begin position="41"/>
        <end position="62"/>
    </location>
</feature>
<keyword evidence="4" id="KW-1185">Reference proteome</keyword>
<dbReference type="EMBL" id="JACDUR010000001">
    <property type="protein sequence ID" value="MBA2889190.1"/>
    <property type="molecule type" value="Genomic_DNA"/>
</dbReference>
<dbReference type="InterPro" id="IPR050570">
    <property type="entry name" value="Cell_wall_metabolism_enzyme"/>
</dbReference>
<dbReference type="InterPro" id="IPR011055">
    <property type="entry name" value="Dup_hybrid_motif"/>
</dbReference>
<dbReference type="RefSeq" id="WP_312894192.1">
    <property type="nucleotide sequence ID" value="NZ_BAABAM010000001.1"/>
</dbReference>
<evidence type="ECO:0000256" key="1">
    <source>
        <dbReference type="SAM" id="MobiDB-lite"/>
    </source>
</evidence>
<feature type="compositionally biased region" description="Basic and acidic residues" evidence="1">
    <location>
        <begin position="253"/>
        <end position="262"/>
    </location>
</feature>
<feature type="domain" description="M23ase beta-sheet core" evidence="2">
    <location>
        <begin position="105"/>
        <end position="195"/>
    </location>
</feature>
<gene>
    <name evidence="3" type="ORF">HNR30_000525</name>
</gene>
<dbReference type="InterPro" id="IPR016047">
    <property type="entry name" value="M23ase_b-sheet_dom"/>
</dbReference>
<comment type="caution">
    <text evidence="3">The sequence shown here is derived from an EMBL/GenBank/DDBJ whole genome shotgun (WGS) entry which is preliminary data.</text>
</comment>
<dbReference type="Proteomes" id="UP000530928">
    <property type="component" value="Unassembled WGS sequence"/>
</dbReference>
<reference evidence="3 4" key="1">
    <citation type="submission" date="2020-07" db="EMBL/GenBank/DDBJ databases">
        <title>Genomic Encyclopedia of Type Strains, Phase IV (KMG-IV): sequencing the most valuable type-strain genomes for metagenomic binning, comparative biology and taxonomic classification.</title>
        <authorList>
            <person name="Goeker M."/>
        </authorList>
    </citation>
    <scope>NUCLEOTIDE SEQUENCE [LARGE SCALE GENOMIC DNA]</scope>
    <source>
        <strain evidence="3 4">DSM 45533</strain>
    </source>
</reference>
<sequence length="279" mass="30003">MLLLSSACAQGTGVAGVATKPPETPPVASPSVTATIPETTATTVPTSEHQAGAIKPPAEEPVKVPPPKLSKYSYVFPVKGCSTSYQKRLLVLPKTTIWAGRGCAFVSPVDGVVDEVNLQNRWKPSVDAGATREGRFVTIIGEDGVRYLGGHLDTIDEGVRPGVKVKAGQRLGTVGNTGNARDTAPNLYFAISWKTGPAYWWVRRGMVNPWNYLDAWREGNATFSPRHETFELRGKVGETPGCTVQCSAKKPSKKAEREEEPPRPQPTPEPTAQPTTFPA</sequence>
<proteinExistence type="predicted"/>
<organism evidence="3 4">
    <name type="scientific">Nonomuraea soli</name>
    <dbReference type="NCBI Taxonomy" id="1032476"/>
    <lineage>
        <taxon>Bacteria</taxon>
        <taxon>Bacillati</taxon>
        <taxon>Actinomycetota</taxon>
        <taxon>Actinomycetes</taxon>
        <taxon>Streptosporangiales</taxon>
        <taxon>Streptosporangiaceae</taxon>
        <taxon>Nonomuraea</taxon>
    </lineage>
</organism>
<dbReference type="PANTHER" id="PTHR21666:SF270">
    <property type="entry name" value="MUREIN HYDROLASE ACTIVATOR ENVC"/>
    <property type="match status" value="1"/>
</dbReference>
<dbReference type="SUPFAM" id="SSF51261">
    <property type="entry name" value="Duplicated hybrid motif"/>
    <property type="match status" value="1"/>
</dbReference>
<keyword evidence="3" id="KW-0378">Hydrolase</keyword>